<feature type="transmembrane region" description="Helical" evidence="7">
    <location>
        <begin position="57"/>
        <end position="75"/>
    </location>
</feature>
<evidence type="ECO:0000256" key="3">
    <source>
        <dbReference type="ARBA" id="ARBA00022475"/>
    </source>
</evidence>
<evidence type="ECO:0000313" key="11">
    <source>
        <dbReference type="Proteomes" id="UP000619534"/>
    </source>
</evidence>
<feature type="domain" description="YetF C-terminal" evidence="8">
    <location>
        <begin position="82"/>
        <end position="215"/>
    </location>
</feature>
<dbReference type="InterPro" id="IPR007353">
    <property type="entry name" value="DUF421"/>
</dbReference>
<evidence type="ECO:0000259" key="9">
    <source>
        <dbReference type="Pfam" id="PF20730"/>
    </source>
</evidence>
<dbReference type="Pfam" id="PF20730">
    <property type="entry name" value="YetF_N"/>
    <property type="match status" value="1"/>
</dbReference>
<evidence type="ECO:0000259" key="8">
    <source>
        <dbReference type="Pfam" id="PF04239"/>
    </source>
</evidence>
<gene>
    <name evidence="10" type="ORF">GCM10007216_01940</name>
</gene>
<proteinExistence type="inferred from homology"/>
<name>A0ABQ1NF85_9BACI</name>
<accession>A0ABQ1NF85</accession>
<comment type="subcellular location">
    <subcellularLocation>
        <location evidence="1">Cell membrane</location>
        <topology evidence="1">Multi-pass membrane protein</topology>
    </subcellularLocation>
</comment>
<dbReference type="Gene3D" id="3.30.240.20">
    <property type="entry name" value="bsu07140 like domains"/>
    <property type="match status" value="2"/>
</dbReference>
<dbReference type="Pfam" id="PF04239">
    <property type="entry name" value="DUF421"/>
    <property type="match status" value="1"/>
</dbReference>
<sequence length="226" mass="25684">MMDYLRILIEASFGFAALFFLAKVLGKSQITQLTPFDFISAIILGELVGNALYDPEVGVWQIGFAVLVWGVLMYVTEILTEKVKATRGFLEGQPSIVIHKGKIVREELKKNKLDINQLQHLLRSKDVFSLREVEYAVLETDGSISVLKKTMDQNPTRSDLNLAPEPTPLPMAFISDGEVLWDNLKEAGFDKKWLMTQLQQQEISDYTDVLFAEYKEGEDLYVLPYN</sequence>
<keyword evidence="3" id="KW-1003">Cell membrane</keyword>
<feature type="domain" description="YetF-like N-terminal transmembrane" evidence="9">
    <location>
        <begin position="4"/>
        <end position="78"/>
    </location>
</feature>
<evidence type="ECO:0000256" key="4">
    <source>
        <dbReference type="ARBA" id="ARBA00022692"/>
    </source>
</evidence>
<dbReference type="InterPro" id="IPR023090">
    <property type="entry name" value="UPF0702_alpha/beta_dom_sf"/>
</dbReference>
<evidence type="ECO:0000256" key="5">
    <source>
        <dbReference type="ARBA" id="ARBA00022989"/>
    </source>
</evidence>
<evidence type="ECO:0000256" key="1">
    <source>
        <dbReference type="ARBA" id="ARBA00004651"/>
    </source>
</evidence>
<keyword evidence="11" id="KW-1185">Reference proteome</keyword>
<evidence type="ECO:0000256" key="6">
    <source>
        <dbReference type="ARBA" id="ARBA00023136"/>
    </source>
</evidence>
<evidence type="ECO:0000256" key="2">
    <source>
        <dbReference type="ARBA" id="ARBA00006448"/>
    </source>
</evidence>
<dbReference type="EMBL" id="BMCJ01000001">
    <property type="protein sequence ID" value="GGC74941.1"/>
    <property type="molecule type" value="Genomic_DNA"/>
</dbReference>
<keyword evidence="4 7" id="KW-0812">Transmembrane</keyword>
<dbReference type="InterPro" id="IPR048454">
    <property type="entry name" value="YetF_N"/>
</dbReference>
<dbReference type="Proteomes" id="UP000619534">
    <property type="component" value="Unassembled WGS sequence"/>
</dbReference>
<keyword evidence="5 7" id="KW-1133">Transmembrane helix</keyword>
<dbReference type="PANTHER" id="PTHR34582:SF5">
    <property type="entry name" value="UPF0702 TRANSMEMBRANE PROTEIN YETF"/>
    <property type="match status" value="1"/>
</dbReference>
<dbReference type="PANTHER" id="PTHR34582">
    <property type="entry name" value="UPF0702 TRANSMEMBRANE PROTEIN YCAP"/>
    <property type="match status" value="1"/>
</dbReference>
<protein>
    <submittedName>
        <fullName evidence="10">DUF421 domain-containing protein</fullName>
    </submittedName>
</protein>
<comment type="similarity">
    <text evidence="2">Belongs to the UPF0702 family.</text>
</comment>
<evidence type="ECO:0000313" key="10">
    <source>
        <dbReference type="EMBL" id="GGC74941.1"/>
    </source>
</evidence>
<comment type="caution">
    <text evidence="10">The sequence shown here is derived from an EMBL/GenBank/DDBJ whole genome shotgun (WGS) entry which is preliminary data.</text>
</comment>
<evidence type="ECO:0000256" key="7">
    <source>
        <dbReference type="SAM" id="Phobius"/>
    </source>
</evidence>
<organism evidence="10 11">
    <name type="scientific">Thalassobacillus devorans</name>
    <dbReference type="NCBI Taxonomy" id="279813"/>
    <lineage>
        <taxon>Bacteria</taxon>
        <taxon>Bacillati</taxon>
        <taxon>Bacillota</taxon>
        <taxon>Bacilli</taxon>
        <taxon>Bacillales</taxon>
        <taxon>Bacillaceae</taxon>
        <taxon>Thalassobacillus</taxon>
    </lineage>
</organism>
<reference evidence="11" key="1">
    <citation type="journal article" date="2019" name="Int. J. Syst. Evol. Microbiol.">
        <title>The Global Catalogue of Microorganisms (GCM) 10K type strain sequencing project: providing services to taxonomists for standard genome sequencing and annotation.</title>
        <authorList>
            <consortium name="The Broad Institute Genomics Platform"/>
            <consortium name="The Broad Institute Genome Sequencing Center for Infectious Disease"/>
            <person name="Wu L."/>
            <person name="Ma J."/>
        </authorList>
    </citation>
    <scope>NUCLEOTIDE SEQUENCE [LARGE SCALE GENOMIC DNA]</scope>
    <source>
        <strain evidence="11">CCM 7282</strain>
    </source>
</reference>
<keyword evidence="6 7" id="KW-0472">Membrane</keyword>